<dbReference type="Gene3D" id="3.40.50.720">
    <property type="entry name" value="NAD(P)-binding Rossmann-like Domain"/>
    <property type="match status" value="1"/>
</dbReference>
<feature type="domain" description="NAD(P)-binding" evidence="2">
    <location>
        <begin position="10"/>
        <end position="221"/>
    </location>
</feature>
<dbReference type="PANTHER" id="PTHR15020:SF50">
    <property type="entry name" value="UPF0659 PROTEIN YMR090W"/>
    <property type="match status" value="1"/>
</dbReference>
<accession>A0A6G1GVT6</accession>
<dbReference type="InterPro" id="IPR016040">
    <property type="entry name" value="NAD(P)-bd_dom"/>
</dbReference>
<comment type="similarity">
    <text evidence="1">Belongs to the avfA family.</text>
</comment>
<gene>
    <name evidence="3" type="ORF">K402DRAFT_379907</name>
</gene>
<dbReference type="OrthoDB" id="10254604at2759"/>
<dbReference type="EMBL" id="ML977164">
    <property type="protein sequence ID" value="KAF1985071.1"/>
    <property type="molecule type" value="Genomic_DNA"/>
</dbReference>
<sequence>MSSPHILLIGGHGKIAQLMTPLLLARKWTVTSLIRASEQEPAIHKLGEGQPGTLKTLVSSLEEVRSVEDAKAVLGKVKPSWVVWSAGAGGRGGASRTNAIDRDTCIHFLRATHQDSSISKFLLVSYLGSRRNKPSWWSEDEWKASVEVNEGALAAYYKAKLASDEFLRSVTLSRGAGFSGIDLRPGRLIDDPVTKVQLGKTSGQGQVSRAAVAEVSVRLLESGYSGWCDMYDGDEEIGAAVERVTREKVDCFEEEDEGAVKGLVNE</sequence>
<dbReference type="Pfam" id="PF13460">
    <property type="entry name" value="NAD_binding_10"/>
    <property type="match status" value="1"/>
</dbReference>
<evidence type="ECO:0000259" key="2">
    <source>
        <dbReference type="Pfam" id="PF13460"/>
    </source>
</evidence>
<evidence type="ECO:0000313" key="3">
    <source>
        <dbReference type="EMBL" id="KAF1985071.1"/>
    </source>
</evidence>
<dbReference type="PANTHER" id="PTHR15020">
    <property type="entry name" value="FLAVIN REDUCTASE-RELATED"/>
    <property type="match status" value="1"/>
</dbReference>
<evidence type="ECO:0000313" key="4">
    <source>
        <dbReference type="Proteomes" id="UP000800041"/>
    </source>
</evidence>
<dbReference type="SUPFAM" id="SSF51735">
    <property type="entry name" value="NAD(P)-binding Rossmann-fold domains"/>
    <property type="match status" value="1"/>
</dbReference>
<keyword evidence="4" id="KW-1185">Reference proteome</keyword>
<organism evidence="3 4">
    <name type="scientific">Aulographum hederae CBS 113979</name>
    <dbReference type="NCBI Taxonomy" id="1176131"/>
    <lineage>
        <taxon>Eukaryota</taxon>
        <taxon>Fungi</taxon>
        <taxon>Dikarya</taxon>
        <taxon>Ascomycota</taxon>
        <taxon>Pezizomycotina</taxon>
        <taxon>Dothideomycetes</taxon>
        <taxon>Pleosporomycetidae</taxon>
        <taxon>Aulographales</taxon>
        <taxon>Aulographaceae</taxon>
    </lineage>
</organism>
<proteinExistence type="inferred from homology"/>
<dbReference type="Proteomes" id="UP000800041">
    <property type="component" value="Unassembled WGS sequence"/>
</dbReference>
<dbReference type="InterPro" id="IPR036291">
    <property type="entry name" value="NAD(P)-bd_dom_sf"/>
</dbReference>
<dbReference type="AlphaFoldDB" id="A0A6G1GVT6"/>
<name>A0A6G1GVT6_9PEZI</name>
<evidence type="ECO:0000256" key="1">
    <source>
        <dbReference type="ARBA" id="ARBA00038376"/>
    </source>
</evidence>
<protein>
    <recommendedName>
        <fullName evidence="2">NAD(P)-binding domain-containing protein</fullName>
    </recommendedName>
</protein>
<reference evidence="3" key="1">
    <citation type="journal article" date="2020" name="Stud. Mycol.">
        <title>101 Dothideomycetes genomes: a test case for predicting lifestyles and emergence of pathogens.</title>
        <authorList>
            <person name="Haridas S."/>
            <person name="Albert R."/>
            <person name="Binder M."/>
            <person name="Bloem J."/>
            <person name="Labutti K."/>
            <person name="Salamov A."/>
            <person name="Andreopoulos B."/>
            <person name="Baker S."/>
            <person name="Barry K."/>
            <person name="Bills G."/>
            <person name="Bluhm B."/>
            <person name="Cannon C."/>
            <person name="Castanera R."/>
            <person name="Culley D."/>
            <person name="Daum C."/>
            <person name="Ezra D."/>
            <person name="Gonzalez J."/>
            <person name="Henrissat B."/>
            <person name="Kuo A."/>
            <person name="Liang C."/>
            <person name="Lipzen A."/>
            <person name="Lutzoni F."/>
            <person name="Magnuson J."/>
            <person name="Mondo S."/>
            <person name="Nolan M."/>
            <person name="Ohm R."/>
            <person name="Pangilinan J."/>
            <person name="Park H.-J."/>
            <person name="Ramirez L."/>
            <person name="Alfaro M."/>
            <person name="Sun H."/>
            <person name="Tritt A."/>
            <person name="Yoshinaga Y."/>
            <person name="Zwiers L.-H."/>
            <person name="Turgeon B."/>
            <person name="Goodwin S."/>
            <person name="Spatafora J."/>
            <person name="Crous P."/>
            <person name="Grigoriev I."/>
        </authorList>
    </citation>
    <scope>NUCLEOTIDE SEQUENCE</scope>
    <source>
        <strain evidence="3">CBS 113979</strain>
    </source>
</reference>